<dbReference type="GO" id="GO:0005524">
    <property type="term" value="F:ATP binding"/>
    <property type="evidence" value="ECO:0007669"/>
    <property type="project" value="UniProtKB-KW"/>
</dbReference>
<dbReference type="GO" id="GO:0005829">
    <property type="term" value="C:cytosol"/>
    <property type="evidence" value="ECO:0007669"/>
    <property type="project" value="TreeGrafter"/>
</dbReference>
<dbReference type="SUPFAM" id="SSF46946">
    <property type="entry name" value="S13-like H2TH domain"/>
    <property type="match status" value="1"/>
</dbReference>
<dbReference type="GO" id="GO:0003676">
    <property type="term" value="F:nucleic acid binding"/>
    <property type="evidence" value="ECO:0007669"/>
    <property type="project" value="InterPro"/>
</dbReference>
<dbReference type="PANTHER" id="PTHR23117:SF13">
    <property type="entry name" value="GUANYLATE KINASE"/>
    <property type="match status" value="1"/>
</dbReference>
<evidence type="ECO:0000256" key="6">
    <source>
        <dbReference type="ARBA" id="ARBA00022840"/>
    </source>
</evidence>
<dbReference type="Gene3D" id="3.30.63.10">
    <property type="entry name" value="Guanylate Kinase phosphate binding domain"/>
    <property type="match status" value="1"/>
</dbReference>
<dbReference type="InterPro" id="IPR047806">
    <property type="entry name" value="IHF_actinobact"/>
</dbReference>
<gene>
    <name evidence="8" type="ORF">UFOPK3461_00130</name>
</gene>
<dbReference type="InterPro" id="IPR008144">
    <property type="entry name" value="Guanylate_kin-like_dom"/>
</dbReference>
<dbReference type="Pfam" id="PF22525">
    <property type="entry name" value="H2TH_5"/>
    <property type="match status" value="1"/>
</dbReference>
<dbReference type="PROSITE" id="PS50052">
    <property type="entry name" value="GUANYLATE_KINASE_2"/>
    <property type="match status" value="1"/>
</dbReference>
<dbReference type="NCBIfam" id="NF041260">
    <property type="entry name" value="actino_IHF"/>
    <property type="match status" value="1"/>
</dbReference>
<feature type="domain" description="Guanylate kinase-like" evidence="7">
    <location>
        <begin position="113"/>
        <end position="290"/>
    </location>
</feature>
<dbReference type="SUPFAM" id="SSF52540">
    <property type="entry name" value="P-loop containing nucleoside triphosphate hydrolases"/>
    <property type="match status" value="1"/>
</dbReference>
<dbReference type="SMART" id="SM00072">
    <property type="entry name" value="GuKc"/>
    <property type="match status" value="1"/>
</dbReference>
<keyword evidence="5" id="KW-0418">Kinase</keyword>
<sequence length="291" mass="31923">MSKPPVLTPEQRRAALEKAKQFRQRRSVVKSDIKAQKLTVSQVIDLAQNDEAVAKMRVIELIESVPGVGKIRAQSLISKLDISPSRRIAGLGAHQRANIVKEFALPIDSSAHGRLVVLSGPGGVGKSSVAKALRLRDEFWVSVSATTRAPRINEKNGVDYFFYSDEEFDQAIKDGKFLEWASFAGARYGTPKQPVMSALAEGKNVLLEIDIDGAKQVKAHEPSALLVFLEPPTWEELVARLEGRGTDSEERRAARLALAQEELAQASYFDKSLVNDQVDAVVEHLIVLASS</sequence>
<evidence type="ECO:0000256" key="3">
    <source>
        <dbReference type="ARBA" id="ARBA00022679"/>
    </source>
</evidence>
<dbReference type="CDD" id="cd00071">
    <property type="entry name" value="GMPK"/>
    <property type="match status" value="1"/>
</dbReference>
<dbReference type="FunFam" id="3.30.63.10:FF:000002">
    <property type="entry name" value="Guanylate kinase 1"/>
    <property type="match status" value="1"/>
</dbReference>
<dbReference type="InterPro" id="IPR055201">
    <property type="entry name" value="IHF-like_H2TH"/>
</dbReference>
<protein>
    <recommendedName>
        <fullName evidence="2">guanylate kinase</fullName>
        <ecNumber evidence="2">2.7.4.8</ecNumber>
    </recommendedName>
</protein>
<comment type="similarity">
    <text evidence="1">Belongs to the guanylate kinase family.</text>
</comment>
<dbReference type="GO" id="GO:0004385">
    <property type="term" value="F:GMP kinase activity"/>
    <property type="evidence" value="ECO:0007669"/>
    <property type="project" value="UniProtKB-EC"/>
</dbReference>
<dbReference type="EMBL" id="CAFBLW010000004">
    <property type="protein sequence ID" value="CAB4867497.1"/>
    <property type="molecule type" value="Genomic_DNA"/>
</dbReference>
<dbReference type="InterPro" id="IPR008145">
    <property type="entry name" value="GK/Ca_channel_bsu"/>
</dbReference>
<evidence type="ECO:0000313" key="8">
    <source>
        <dbReference type="EMBL" id="CAB4867497.1"/>
    </source>
</evidence>
<dbReference type="NCBIfam" id="TIGR03263">
    <property type="entry name" value="guanyl_kin"/>
    <property type="match status" value="1"/>
</dbReference>
<name>A0A6J7D9S5_9ZZZZ</name>
<dbReference type="EC" id="2.7.4.8" evidence="2"/>
<dbReference type="InterPro" id="IPR027417">
    <property type="entry name" value="P-loop_NTPase"/>
</dbReference>
<dbReference type="PANTHER" id="PTHR23117">
    <property type="entry name" value="GUANYLATE KINASE-RELATED"/>
    <property type="match status" value="1"/>
</dbReference>
<keyword evidence="6" id="KW-0067">ATP-binding</keyword>
<dbReference type="Pfam" id="PF00625">
    <property type="entry name" value="Guanylate_kin"/>
    <property type="match status" value="1"/>
</dbReference>
<evidence type="ECO:0000256" key="5">
    <source>
        <dbReference type="ARBA" id="ARBA00022777"/>
    </source>
</evidence>
<evidence type="ECO:0000256" key="4">
    <source>
        <dbReference type="ARBA" id="ARBA00022741"/>
    </source>
</evidence>
<proteinExistence type="inferred from homology"/>
<dbReference type="InterPro" id="IPR010979">
    <property type="entry name" value="Ribosomal_uS13-like_H2TH"/>
</dbReference>
<keyword evidence="3" id="KW-0808">Transferase</keyword>
<dbReference type="Gene3D" id="1.10.8.50">
    <property type="match status" value="1"/>
</dbReference>
<evidence type="ECO:0000256" key="2">
    <source>
        <dbReference type="ARBA" id="ARBA00012961"/>
    </source>
</evidence>
<dbReference type="HAMAP" id="MF_00328">
    <property type="entry name" value="Guanylate_kinase"/>
    <property type="match status" value="1"/>
</dbReference>
<evidence type="ECO:0000259" key="7">
    <source>
        <dbReference type="PROSITE" id="PS50052"/>
    </source>
</evidence>
<evidence type="ECO:0000256" key="1">
    <source>
        <dbReference type="ARBA" id="ARBA00005790"/>
    </source>
</evidence>
<dbReference type="Gene3D" id="3.40.50.300">
    <property type="entry name" value="P-loop containing nucleotide triphosphate hydrolases"/>
    <property type="match status" value="1"/>
</dbReference>
<reference evidence="8" key="1">
    <citation type="submission" date="2020-05" db="EMBL/GenBank/DDBJ databases">
        <authorList>
            <person name="Chiriac C."/>
            <person name="Salcher M."/>
            <person name="Ghai R."/>
            <person name="Kavagutti S V."/>
        </authorList>
    </citation>
    <scope>NUCLEOTIDE SEQUENCE</scope>
</reference>
<dbReference type="AlphaFoldDB" id="A0A6J7D9S5"/>
<dbReference type="InterPro" id="IPR017665">
    <property type="entry name" value="Guanylate_kinase"/>
</dbReference>
<organism evidence="8">
    <name type="scientific">freshwater metagenome</name>
    <dbReference type="NCBI Taxonomy" id="449393"/>
    <lineage>
        <taxon>unclassified sequences</taxon>
        <taxon>metagenomes</taxon>
        <taxon>ecological metagenomes</taxon>
    </lineage>
</organism>
<accession>A0A6J7D9S5</accession>
<keyword evidence="4" id="KW-0547">Nucleotide-binding</keyword>